<dbReference type="SUPFAM" id="SSF48403">
    <property type="entry name" value="Ankyrin repeat"/>
    <property type="match status" value="1"/>
</dbReference>
<name>A0A7R8X7H4_9CRUS</name>
<dbReference type="PROSITE" id="PS50297">
    <property type="entry name" value="ANK_REP_REGION"/>
    <property type="match status" value="4"/>
</dbReference>
<proteinExistence type="predicted"/>
<dbReference type="PRINTS" id="PR01415">
    <property type="entry name" value="ANKYRIN"/>
</dbReference>
<organism evidence="5">
    <name type="scientific">Darwinula stevensoni</name>
    <dbReference type="NCBI Taxonomy" id="69355"/>
    <lineage>
        <taxon>Eukaryota</taxon>
        <taxon>Metazoa</taxon>
        <taxon>Ecdysozoa</taxon>
        <taxon>Arthropoda</taxon>
        <taxon>Crustacea</taxon>
        <taxon>Oligostraca</taxon>
        <taxon>Ostracoda</taxon>
        <taxon>Podocopa</taxon>
        <taxon>Podocopida</taxon>
        <taxon>Darwinulocopina</taxon>
        <taxon>Darwinuloidea</taxon>
        <taxon>Darwinulidae</taxon>
        <taxon>Darwinula</taxon>
    </lineage>
</organism>
<feature type="region of interest" description="Disordered" evidence="4">
    <location>
        <begin position="104"/>
        <end position="124"/>
    </location>
</feature>
<evidence type="ECO:0000256" key="4">
    <source>
        <dbReference type="SAM" id="MobiDB-lite"/>
    </source>
</evidence>
<evidence type="ECO:0000256" key="2">
    <source>
        <dbReference type="ARBA" id="ARBA00023043"/>
    </source>
</evidence>
<feature type="repeat" description="ANK" evidence="3">
    <location>
        <begin position="168"/>
        <end position="199"/>
    </location>
</feature>
<keyword evidence="2 3" id="KW-0040">ANK repeat</keyword>
<feature type="compositionally biased region" description="Polar residues" evidence="4">
    <location>
        <begin position="115"/>
        <end position="124"/>
    </location>
</feature>
<gene>
    <name evidence="5" type="ORF">DSTB1V02_LOCUS1103</name>
</gene>
<feature type="repeat" description="ANK" evidence="3">
    <location>
        <begin position="266"/>
        <end position="298"/>
    </location>
</feature>
<dbReference type="OrthoDB" id="194358at2759"/>
<evidence type="ECO:0000313" key="6">
    <source>
        <dbReference type="Proteomes" id="UP000677054"/>
    </source>
</evidence>
<reference evidence="5" key="1">
    <citation type="submission" date="2020-11" db="EMBL/GenBank/DDBJ databases">
        <authorList>
            <person name="Tran Van P."/>
        </authorList>
    </citation>
    <scope>NUCLEOTIDE SEQUENCE</scope>
</reference>
<dbReference type="PANTHER" id="PTHR24188:SF29">
    <property type="entry name" value="GH09064P"/>
    <property type="match status" value="1"/>
</dbReference>
<protein>
    <submittedName>
        <fullName evidence="5">Uncharacterized protein</fullName>
    </submittedName>
</protein>
<keyword evidence="6" id="KW-1185">Reference proteome</keyword>
<dbReference type="PROSITE" id="PS50088">
    <property type="entry name" value="ANK_REPEAT"/>
    <property type="match status" value="5"/>
</dbReference>
<dbReference type="EMBL" id="CAJPEV010000096">
    <property type="protein sequence ID" value="CAG0880494.1"/>
    <property type="molecule type" value="Genomic_DNA"/>
</dbReference>
<keyword evidence="1" id="KW-0677">Repeat</keyword>
<evidence type="ECO:0000313" key="5">
    <source>
        <dbReference type="EMBL" id="CAD7241101.1"/>
    </source>
</evidence>
<feature type="repeat" description="ANK" evidence="3">
    <location>
        <begin position="361"/>
        <end position="396"/>
    </location>
</feature>
<dbReference type="PANTHER" id="PTHR24188">
    <property type="entry name" value="ANKYRIN REPEAT PROTEIN"/>
    <property type="match status" value="1"/>
</dbReference>
<feature type="repeat" description="ANK" evidence="3">
    <location>
        <begin position="233"/>
        <end position="265"/>
    </location>
</feature>
<dbReference type="AlphaFoldDB" id="A0A7R8X7H4"/>
<dbReference type="EMBL" id="LR899613">
    <property type="protein sequence ID" value="CAD7241101.1"/>
    <property type="molecule type" value="Genomic_DNA"/>
</dbReference>
<evidence type="ECO:0000256" key="3">
    <source>
        <dbReference type="PROSITE-ProRule" id="PRU00023"/>
    </source>
</evidence>
<dbReference type="Gene3D" id="1.25.40.20">
    <property type="entry name" value="Ankyrin repeat-containing domain"/>
    <property type="match status" value="3"/>
</dbReference>
<evidence type="ECO:0000256" key="1">
    <source>
        <dbReference type="ARBA" id="ARBA00022737"/>
    </source>
</evidence>
<dbReference type="InterPro" id="IPR036770">
    <property type="entry name" value="Ankyrin_rpt-contain_sf"/>
</dbReference>
<dbReference type="Pfam" id="PF12796">
    <property type="entry name" value="Ank_2"/>
    <property type="match status" value="3"/>
</dbReference>
<dbReference type="InterPro" id="IPR002110">
    <property type="entry name" value="Ankyrin_rpt"/>
</dbReference>
<sequence length="574" mass="63184">MNSGPGVSDAASQYWEEELREEIRSPTSVRAILDILHKHCRGDASVILSGDGMTPLGLACQHRQKTLVSLFLNLDMGKRILFQEGKDEESPLLADTSFSVGLPKTQLGRDPVSPMTASSNSSESTCMDSSMVIFQKRWNEIGKTGKPKSDLDQMCHLIHCDVNKKDGRGRTALHLAAQQTCDIAELLVSAGADVNAHDSNDATPLHYSCIKGSVDLTLKLLESGASVNVKTVEKCTPLHYAAQRGFVDIVHLLLSHGAVLNAPDINDRTPLFLAASNACTGVMKTLISAGANVNLDDVRGYTPLCEAVWNHYADGVSHLLEAGADQLQSHCLLHSAVANNCTDIAQLLLKHGALVDGLNVSGQTPLYVACSQRAWNHSCIIAILLQHGANPNLCENLSSQLPLHALICVTVEPDRQHMFAEPAFLLFSHGADLDAKLLYHAALLKHWKAMHWLIQLGSDVNALLRGQDLMWLMRQYDNLPMGKLLIDAGYDVRHKSAWLEVLPCTIPHSYTPKSLKGLLVYCKTNPLQLVQLCRIVLRRVYGTRVHEIIRSSDLPLCVKKYMMLQDSDETWMFM</sequence>
<dbReference type="Proteomes" id="UP000677054">
    <property type="component" value="Unassembled WGS sequence"/>
</dbReference>
<accession>A0A7R8X7H4</accession>
<dbReference type="SMART" id="SM00248">
    <property type="entry name" value="ANK"/>
    <property type="match status" value="9"/>
</dbReference>
<feature type="repeat" description="ANK" evidence="3">
    <location>
        <begin position="200"/>
        <end position="232"/>
    </location>
</feature>